<proteinExistence type="predicted"/>
<comment type="caution">
    <text evidence="1">The sequence shown here is derived from an EMBL/GenBank/DDBJ whole genome shotgun (WGS) entry which is preliminary data.</text>
</comment>
<evidence type="ECO:0000313" key="1">
    <source>
        <dbReference type="EMBL" id="GBB97490.1"/>
    </source>
</evidence>
<dbReference type="AlphaFoldDB" id="A0A2Z6R5W8"/>
<protein>
    <recommendedName>
        <fullName evidence="4">F-box domain-containing protein</fullName>
    </recommendedName>
</protein>
<organism evidence="1 3">
    <name type="scientific">Rhizophagus clarus</name>
    <dbReference type="NCBI Taxonomy" id="94130"/>
    <lineage>
        <taxon>Eukaryota</taxon>
        <taxon>Fungi</taxon>
        <taxon>Fungi incertae sedis</taxon>
        <taxon>Mucoromycota</taxon>
        <taxon>Glomeromycotina</taxon>
        <taxon>Glomeromycetes</taxon>
        <taxon>Glomerales</taxon>
        <taxon>Glomeraceae</taxon>
        <taxon>Rhizophagus</taxon>
    </lineage>
</organism>
<evidence type="ECO:0000313" key="3">
    <source>
        <dbReference type="Proteomes" id="UP000247702"/>
    </source>
</evidence>
<evidence type="ECO:0000313" key="2">
    <source>
        <dbReference type="EMBL" id="GES95553.1"/>
    </source>
</evidence>
<reference evidence="2" key="2">
    <citation type="submission" date="2019-10" db="EMBL/GenBank/DDBJ databases">
        <title>Conservation and host-specific expression of non-tandemly repeated heterogenous ribosome RNA gene in arbuscular mycorrhizal fungi.</title>
        <authorList>
            <person name="Maeda T."/>
            <person name="Kobayashi Y."/>
            <person name="Nakagawa T."/>
            <person name="Ezawa T."/>
            <person name="Yamaguchi K."/>
            <person name="Bino T."/>
            <person name="Nishimoto Y."/>
            <person name="Shigenobu S."/>
            <person name="Kawaguchi M."/>
        </authorList>
    </citation>
    <scope>NUCLEOTIDE SEQUENCE</scope>
    <source>
        <strain evidence="2">HR1</strain>
    </source>
</reference>
<dbReference type="EMBL" id="BLAL01000242">
    <property type="protein sequence ID" value="GES95553.1"/>
    <property type="molecule type" value="Genomic_DNA"/>
</dbReference>
<name>A0A2Z6R5W8_9GLOM</name>
<reference evidence="1 3" key="1">
    <citation type="submission" date="2017-11" db="EMBL/GenBank/DDBJ databases">
        <title>The genome of Rhizophagus clarus HR1 reveals common genetic basis of auxotrophy among arbuscular mycorrhizal fungi.</title>
        <authorList>
            <person name="Kobayashi Y."/>
        </authorList>
    </citation>
    <scope>NUCLEOTIDE SEQUENCE [LARGE SCALE GENOMIC DNA]</scope>
    <source>
        <strain evidence="1 3">HR1</strain>
    </source>
</reference>
<dbReference type="Proteomes" id="UP000615446">
    <property type="component" value="Unassembled WGS sequence"/>
</dbReference>
<accession>A0A2Z6R5W8</accession>
<evidence type="ECO:0008006" key="4">
    <source>
        <dbReference type="Google" id="ProtNLM"/>
    </source>
</evidence>
<sequence length="319" mass="37452">MSSIFPQKYFKNIPLECLGNIIEFVKEESKSSLYSCILVNRQWMKSGLPLLWNRPFDILTPVSPNSTKLMNTYISCLSEAQKRYLSDNGIYLRQNLTPQVNYPAYLRELDYEIFERYTRFWLIENIYSDRASDLDSITESLESSDIEYANNQLKKLLSCLFSMFIEKSINLTHFSFYSDGDMCLDIPDLHTWMPPAATYSTTNNSLIVSSSHVLRSTASNNSNFWKNLTTFKCEVDDSDLHLPNLITFMEILSTRCKMLQTIIFTWRSQYDTNVHNYLKEIVRQQQQLKVIRVDYNDININRVDEIFRLENVKNLNVDN</sequence>
<dbReference type="OrthoDB" id="2350118at2759"/>
<dbReference type="EMBL" id="BEXD01002223">
    <property type="protein sequence ID" value="GBB97490.1"/>
    <property type="molecule type" value="Genomic_DNA"/>
</dbReference>
<dbReference type="Proteomes" id="UP000247702">
    <property type="component" value="Unassembled WGS sequence"/>
</dbReference>
<keyword evidence="3" id="KW-1185">Reference proteome</keyword>
<gene>
    <name evidence="2" type="ORF">RCL2_002221500</name>
    <name evidence="1" type="ORF">RclHR1_00030047</name>
</gene>